<dbReference type="EMBL" id="JBBWUH010000002">
    <property type="protein sequence ID" value="KAK8176086.1"/>
    <property type="molecule type" value="Genomic_DNA"/>
</dbReference>
<name>A0ABR1Y4I2_9PEZI</name>
<feature type="region of interest" description="Disordered" evidence="1">
    <location>
        <begin position="57"/>
        <end position="147"/>
    </location>
</feature>
<sequence>MDELDDLVLIEDDDYMPSRPCLSRTASPTMCNVGHSSSSVSEKGTFNKDLDNGLVSYVHSSDMEPPSIPLPPVVEGFSPPPPPPSSESLAPTPPNDEPNTSSIGLPGDEPPPFSELVKEANEGDGMSTNDSVAGLQAGPKSRLNPPSKVCNYPITLHNGKSYNHVRRRRCGINDLPPPPPPPPAFWSTHEDSARESATSEALSPGPPVHNSLHALPPVIDGFSGELPAYFCHRKRGPRLPGPPPPPPPFHYGPGPHHLPIPPPPPPPIVAPAAYSAMDLIRTRYCNQIPIERTLQLHQTNSILNPPRTGILLHHRASPFDLHHWLWLLKYGEPEQWYTRPAEAELARLRRFEGKGLGSDVADLVAHGDGEERQPATGARTLKLWVGEVMGVTSPSPQHPGHSYSPFPDATQRRLENEFLVFYSIVEAPERQDDDELADGAADAGADEDEIRPRARSSCGEALAGGRKVYKVERTGNVDACLARAWHNAAINGWSTVFSCVVGGHVDLVQADKGMGVNGFERVNQLSQLVGDSQGTSARTKIFY</sequence>
<reference evidence="2 3" key="1">
    <citation type="journal article" date="2022" name="G3 (Bethesda)">
        <title>Enemy or ally: a genomic approach to elucidate the lifestyle of Phyllosticta citrichinaensis.</title>
        <authorList>
            <person name="Buijs V.A."/>
            <person name="Groenewald J.Z."/>
            <person name="Haridas S."/>
            <person name="LaButti K.M."/>
            <person name="Lipzen A."/>
            <person name="Martin F.M."/>
            <person name="Barry K."/>
            <person name="Grigoriev I.V."/>
            <person name="Crous P.W."/>
            <person name="Seidl M.F."/>
        </authorList>
    </citation>
    <scope>NUCLEOTIDE SEQUENCE [LARGE SCALE GENOMIC DNA]</scope>
    <source>
        <strain evidence="2 3">CBS 129764</strain>
    </source>
</reference>
<gene>
    <name evidence="2" type="ORF">IWX90DRAFT_484060</name>
</gene>
<feature type="region of interest" description="Disordered" evidence="1">
    <location>
        <begin position="174"/>
        <end position="209"/>
    </location>
</feature>
<comment type="caution">
    <text evidence="2">The sequence shown here is derived from an EMBL/GenBank/DDBJ whole genome shotgun (WGS) entry which is preliminary data.</text>
</comment>
<feature type="compositionally biased region" description="Polar residues" evidence="1">
    <location>
        <begin position="31"/>
        <end position="44"/>
    </location>
</feature>
<dbReference type="Proteomes" id="UP001456524">
    <property type="component" value="Unassembled WGS sequence"/>
</dbReference>
<feature type="compositionally biased region" description="Pro residues" evidence="1">
    <location>
        <begin position="239"/>
        <end position="264"/>
    </location>
</feature>
<accession>A0ABR1Y4I2</accession>
<evidence type="ECO:0000313" key="2">
    <source>
        <dbReference type="EMBL" id="KAK8176086.1"/>
    </source>
</evidence>
<proteinExistence type="predicted"/>
<evidence type="ECO:0000313" key="3">
    <source>
        <dbReference type="Proteomes" id="UP001456524"/>
    </source>
</evidence>
<feature type="region of interest" description="Disordered" evidence="1">
    <location>
        <begin position="432"/>
        <end position="452"/>
    </location>
</feature>
<feature type="compositionally biased region" description="Pro residues" evidence="1">
    <location>
        <begin position="175"/>
        <end position="184"/>
    </location>
</feature>
<evidence type="ECO:0000256" key="1">
    <source>
        <dbReference type="SAM" id="MobiDB-lite"/>
    </source>
</evidence>
<protein>
    <submittedName>
        <fullName evidence="2">Uncharacterized protein</fullName>
    </submittedName>
</protein>
<organism evidence="2 3">
    <name type="scientific">Phyllosticta citrichinensis</name>
    <dbReference type="NCBI Taxonomy" id="1130410"/>
    <lineage>
        <taxon>Eukaryota</taxon>
        <taxon>Fungi</taxon>
        <taxon>Dikarya</taxon>
        <taxon>Ascomycota</taxon>
        <taxon>Pezizomycotina</taxon>
        <taxon>Dothideomycetes</taxon>
        <taxon>Dothideomycetes incertae sedis</taxon>
        <taxon>Botryosphaeriales</taxon>
        <taxon>Phyllostictaceae</taxon>
        <taxon>Phyllosticta</taxon>
    </lineage>
</organism>
<feature type="compositionally biased region" description="Pro residues" evidence="1">
    <location>
        <begin position="66"/>
        <end position="96"/>
    </location>
</feature>
<keyword evidence="3" id="KW-1185">Reference proteome</keyword>
<feature type="region of interest" description="Disordered" evidence="1">
    <location>
        <begin position="31"/>
        <end position="50"/>
    </location>
</feature>
<feature type="region of interest" description="Disordered" evidence="1">
    <location>
        <begin position="233"/>
        <end position="264"/>
    </location>
</feature>